<dbReference type="InterPro" id="IPR027944">
    <property type="entry name" value="SEO_C"/>
</dbReference>
<dbReference type="GO" id="GO:0010088">
    <property type="term" value="P:phloem development"/>
    <property type="evidence" value="ECO:0007669"/>
    <property type="project" value="InterPro"/>
</dbReference>
<accession>A0A2U1MFE9</accession>
<feature type="compositionally biased region" description="Low complexity" evidence="1">
    <location>
        <begin position="1"/>
        <end position="12"/>
    </location>
</feature>
<keyword evidence="5" id="KW-1185">Reference proteome</keyword>
<protein>
    <submittedName>
        <fullName evidence="4">Sieve element occlusion</fullName>
    </submittedName>
</protein>
<sequence length="703" mass="80285">MQPQQPQPQQQQLVKKERSSSDDSAMLKQAFATHSPDDVRNMDLEPILRVIEKTLLHAIPASLDGVNDGTHDGHVEALAGEEKAAIAGFDGVDGIPDSLAHEIHKISCEFSCKCSGGDARASTIAILTMLSGYTWEAKMVISLGALSVNVGEFWLVAQLIATNPLAESVALLKRLPNIIEHYKSLEPKFKPFNDLIKAMLEVTKCIIELKKLRPQYLQYDEPTKSTVLTHVPTAAYSCIISMVACVTQLTSLLGKNYKYIATSEAWVPLDLADKIKSLVNVYTDIAEKEKRDFIEIEKIFYRPQGILESINALFGANPLLNCSSKNMVNVNVLSEKNVLLLISDLDISHEKVKFLNEIYSRKQANHQYEVIWVPVVDDLEMSNDSQRKFEHLQSMMKWHVLQNPESLKPAVIRYLKQEWHFETKPILVVLDQQGQLASPNALHMFWIWGNTAYPFTREREPDLWKTESWTQSWTQSWTLELWVDSNDLKKWIAEKKNICLYGGDNVWWIREFIKLAARVAQVADIKLQMVYVGKSGTKERISKITAKLEKISETISEKKVSYSYTDPTKVCNIWTRLESMLYLKLQHKKSYKTDPIMKEVMTMMSFDGSNQGWAFICDGSSEMARANADLASQSFEEYRNWDVKKKQIGFVPALREYLTKLHKSEHCNRLILPWNSGGIPEVVECSECGRKMEKFFMFRCCTD</sequence>
<feature type="region of interest" description="Disordered" evidence="1">
    <location>
        <begin position="1"/>
        <end position="38"/>
    </location>
</feature>
<dbReference type="Pfam" id="PF14577">
    <property type="entry name" value="SEO_C"/>
    <property type="match status" value="1"/>
</dbReference>
<dbReference type="EMBL" id="PKPP01005480">
    <property type="protein sequence ID" value="PWA59958.1"/>
    <property type="molecule type" value="Genomic_DNA"/>
</dbReference>
<dbReference type="Proteomes" id="UP000245207">
    <property type="component" value="Unassembled WGS sequence"/>
</dbReference>
<dbReference type="PANTHER" id="PTHR33232:SF12">
    <property type="entry name" value="PROTEIN SIEVE ELEMENT OCCLUSION B-LIKE"/>
    <property type="match status" value="1"/>
</dbReference>
<comment type="caution">
    <text evidence="4">The sequence shown here is derived from an EMBL/GenBank/DDBJ whole genome shotgun (WGS) entry which is preliminary data.</text>
</comment>
<evidence type="ECO:0000256" key="1">
    <source>
        <dbReference type="SAM" id="MobiDB-lite"/>
    </source>
</evidence>
<organism evidence="4 5">
    <name type="scientific">Artemisia annua</name>
    <name type="common">Sweet wormwood</name>
    <dbReference type="NCBI Taxonomy" id="35608"/>
    <lineage>
        <taxon>Eukaryota</taxon>
        <taxon>Viridiplantae</taxon>
        <taxon>Streptophyta</taxon>
        <taxon>Embryophyta</taxon>
        <taxon>Tracheophyta</taxon>
        <taxon>Spermatophyta</taxon>
        <taxon>Magnoliopsida</taxon>
        <taxon>eudicotyledons</taxon>
        <taxon>Gunneridae</taxon>
        <taxon>Pentapetalae</taxon>
        <taxon>asterids</taxon>
        <taxon>campanulids</taxon>
        <taxon>Asterales</taxon>
        <taxon>Asteraceae</taxon>
        <taxon>Asteroideae</taxon>
        <taxon>Anthemideae</taxon>
        <taxon>Artemisiinae</taxon>
        <taxon>Artemisia</taxon>
    </lineage>
</organism>
<feature type="domain" description="Sieve element occlusion C-terminal" evidence="3">
    <location>
        <begin position="459"/>
        <end position="702"/>
    </location>
</feature>
<feature type="domain" description="Sieve element occlusion N-terminal" evidence="2">
    <location>
        <begin position="21"/>
        <end position="280"/>
    </location>
</feature>
<dbReference type="STRING" id="35608.A0A2U1MFE9"/>
<dbReference type="PANTHER" id="PTHR33232">
    <property type="entry name" value="PROTEIN SIEVE ELEMENT OCCLUSION B-LIKE"/>
    <property type="match status" value="1"/>
</dbReference>
<evidence type="ECO:0000313" key="4">
    <source>
        <dbReference type="EMBL" id="PWA59958.1"/>
    </source>
</evidence>
<dbReference type="OrthoDB" id="1145248at2759"/>
<evidence type="ECO:0000259" key="3">
    <source>
        <dbReference type="Pfam" id="PF14577"/>
    </source>
</evidence>
<reference evidence="4 5" key="1">
    <citation type="journal article" date="2018" name="Mol. Plant">
        <title>The genome of Artemisia annua provides insight into the evolution of Asteraceae family and artemisinin biosynthesis.</title>
        <authorList>
            <person name="Shen Q."/>
            <person name="Zhang L."/>
            <person name="Liao Z."/>
            <person name="Wang S."/>
            <person name="Yan T."/>
            <person name="Shi P."/>
            <person name="Liu M."/>
            <person name="Fu X."/>
            <person name="Pan Q."/>
            <person name="Wang Y."/>
            <person name="Lv Z."/>
            <person name="Lu X."/>
            <person name="Zhang F."/>
            <person name="Jiang W."/>
            <person name="Ma Y."/>
            <person name="Chen M."/>
            <person name="Hao X."/>
            <person name="Li L."/>
            <person name="Tang Y."/>
            <person name="Lv G."/>
            <person name="Zhou Y."/>
            <person name="Sun X."/>
            <person name="Brodelius P.E."/>
            <person name="Rose J.K.C."/>
            <person name="Tang K."/>
        </authorList>
    </citation>
    <scope>NUCLEOTIDE SEQUENCE [LARGE SCALE GENOMIC DNA]</scope>
    <source>
        <strain evidence="5">cv. Huhao1</strain>
        <tissue evidence="4">Leaf</tissue>
    </source>
</reference>
<proteinExistence type="predicted"/>
<dbReference type="Pfam" id="PF14576">
    <property type="entry name" value="SEO_N"/>
    <property type="match status" value="1"/>
</dbReference>
<evidence type="ECO:0000259" key="2">
    <source>
        <dbReference type="Pfam" id="PF14576"/>
    </source>
</evidence>
<gene>
    <name evidence="4" type="ORF">CTI12_AA385970</name>
</gene>
<dbReference type="InterPro" id="IPR039299">
    <property type="entry name" value="SEOA"/>
</dbReference>
<dbReference type="InterPro" id="IPR027942">
    <property type="entry name" value="SEO_N"/>
</dbReference>
<evidence type="ECO:0000313" key="5">
    <source>
        <dbReference type="Proteomes" id="UP000245207"/>
    </source>
</evidence>
<name>A0A2U1MFE9_ARTAN</name>
<dbReference type="AlphaFoldDB" id="A0A2U1MFE9"/>